<gene>
    <name evidence="2" type="ordered locus">Smal_1167</name>
</gene>
<evidence type="ECO:0000313" key="2">
    <source>
        <dbReference type="EMBL" id="ACF50872.1"/>
    </source>
</evidence>
<dbReference type="RefSeq" id="WP_004149778.1">
    <property type="nucleotide sequence ID" value="NC_011071.1"/>
</dbReference>
<keyword evidence="1" id="KW-0812">Transmembrane</keyword>
<dbReference type="EMBL" id="CP001111">
    <property type="protein sequence ID" value="ACF50872.1"/>
    <property type="molecule type" value="Genomic_DNA"/>
</dbReference>
<name>B4SPI5_STRM5</name>
<accession>B4SPI5</accession>
<evidence type="ECO:0000313" key="3">
    <source>
        <dbReference type="Proteomes" id="UP000001867"/>
    </source>
</evidence>
<sequence>MTQHSAPHEGPQAKAAVEAPPSLYIVALYQIVGGALALYGMLEVYGPKVPEYQLLARMSLYHSLPYAALVTAGVLNGLAGIVIGVGIFARWGWVRPLFVIMFLETMVLKLVDMKSAGPFEFLTLGAIFCVSLYCAFLLYREPASRYFASRAR</sequence>
<keyword evidence="1" id="KW-1133">Transmembrane helix</keyword>
<dbReference type="HOGENOM" id="CLU_1721338_0_0_6"/>
<feature type="transmembrane region" description="Helical" evidence="1">
    <location>
        <begin position="118"/>
        <end position="139"/>
    </location>
</feature>
<organism evidence="2 3">
    <name type="scientific">Stenotrophomonas maltophilia (strain R551-3)</name>
    <dbReference type="NCBI Taxonomy" id="391008"/>
    <lineage>
        <taxon>Bacteria</taxon>
        <taxon>Pseudomonadati</taxon>
        <taxon>Pseudomonadota</taxon>
        <taxon>Gammaproteobacteria</taxon>
        <taxon>Lysobacterales</taxon>
        <taxon>Lysobacteraceae</taxon>
        <taxon>Stenotrophomonas</taxon>
        <taxon>Stenotrophomonas maltophilia group</taxon>
    </lineage>
</organism>
<evidence type="ECO:0000256" key="1">
    <source>
        <dbReference type="SAM" id="Phobius"/>
    </source>
</evidence>
<dbReference type="KEGG" id="smt:Smal_1167"/>
<keyword evidence="1" id="KW-0472">Membrane</keyword>
<protein>
    <submittedName>
        <fullName evidence="2">Uncharacterized protein</fullName>
    </submittedName>
</protein>
<dbReference type="Proteomes" id="UP000001867">
    <property type="component" value="Chromosome"/>
</dbReference>
<feature type="transmembrane region" description="Helical" evidence="1">
    <location>
        <begin position="23"/>
        <end position="45"/>
    </location>
</feature>
<dbReference type="AlphaFoldDB" id="B4SPI5"/>
<reference evidence="2 3" key="1">
    <citation type="submission" date="2008-06" db="EMBL/GenBank/DDBJ databases">
        <title>Complete sequence of Stenotrophomonas maltophilia R551-3.</title>
        <authorList>
            <consortium name="US DOE Joint Genome Institute"/>
            <person name="Lucas S."/>
            <person name="Copeland A."/>
            <person name="Lapidus A."/>
            <person name="Glavina del Rio T."/>
            <person name="Dalin E."/>
            <person name="Tice H."/>
            <person name="Pitluck S."/>
            <person name="Chain P."/>
            <person name="Malfatti S."/>
            <person name="Shin M."/>
            <person name="Vergez L."/>
            <person name="Lang D."/>
            <person name="Schmutz J."/>
            <person name="Larimer F."/>
            <person name="Land M."/>
            <person name="Hauser L."/>
            <person name="Kyrpides N."/>
            <person name="Mikhailova N."/>
            <person name="Taghavi S."/>
            <person name="Monchy S."/>
            <person name="Newman L."/>
            <person name="Vangronsveld J."/>
            <person name="van der Lelie D."/>
            <person name="Richardson P."/>
        </authorList>
    </citation>
    <scope>NUCLEOTIDE SEQUENCE [LARGE SCALE GENOMIC DNA]</scope>
    <source>
        <strain evidence="2 3">R551-3</strain>
    </source>
</reference>
<feature type="transmembrane region" description="Helical" evidence="1">
    <location>
        <begin position="66"/>
        <end position="87"/>
    </location>
</feature>
<proteinExistence type="predicted"/>